<dbReference type="InterPro" id="IPR016461">
    <property type="entry name" value="COMT-like"/>
</dbReference>
<keyword evidence="6" id="KW-1185">Reference proteome</keyword>
<dbReference type="GO" id="GO:0008171">
    <property type="term" value="F:O-methyltransferase activity"/>
    <property type="evidence" value="ECO:0007669"/>
    <property type="project" value="InterPro"/>
</dbReference>
<dbReference type="AlphaFoldDB" id="A5D2C6"/>
<reference evidence="6" key="1">
    <citation type="journal article" date="2008" name="Genome Res.">
        <title>The genome of Pelotomaculum thermopropionicum reveals niche-associated evolution in anaerobic microbiota.</title>
        <authorList>
            <person name="Kosaka T."/>
            <person name="Kato S."/>
            <person name="Shimoyama T."/>
            <person name="Ishii S."/>
            <person name="Abe T."/>
            <person name="Watanabe K."/>
        </authorList>
    </citation>
    <scope>NUCLEOTIDE SEQUENCE [LARGE SCALE GENOMIC DNA]</scope>
    <source>
        <strain evidence="6">DSM 13744 / JCM 10971 / SI</strain>
    </source>
</reference>
<organism evidence="5 6">
    <name type="scientific">Pelotomaculum thermopropionicum (strain DSM 13744 / JCM 10971 / SI)</name>
    <dbReference type="NCBI Taxonomy" id="370438"/>
    <lineage>
        <taxon>Bacteria</taxon>
        <taxon>Bacillati</taxon>
        <taxon>Bacillota</taxon>
        <taxon>Clostridia</taxon>
        <taxon>Eubacteriales</taxon>
        <taxon>Desulfotomaculaceae</taxon>
        <taxon>Pelotomaculum</taxon>
    </lineage>
</organism>
<dbReference type="InterPro" id="IPR036388">
    <property type="entry name" value="WH-like_DNA-bd_sf"/>
</dbReference>
<dbReference type="PANTHER" id="PTHR43712:SF2">
    <property type="entry name" value="O-METHYLTRANSFERASE CICE"/>
    <property type="match status" value="1"/>
</dbReference>
<dbReference type="Gene3D" id="1.10.10.10">
    <property type="entry name" value="Winged helix-like DNA-binding domain superfamily/Winged helix DNA-binding domain"/>
    <property type="match status" value="1"/>
</dbReference>
<evidence type="ECO:0000256" key="1">
    <source>
        <dbReference type="ARBA" id="ARBA00022603"/>
    </source>
</evidence>
<dbReference type="GO" id="GO:0032259">
    <property type="term" value="P:methylation"/>
    <property type="evidence" value="ECO:0007669"/>
    <property type="project" value="UniProtKB-KW"/>
</dbReference>
<gene>
    <name evidence="5" type="ordered locus">PTH_1424</name>
</gene>
<dbReference type="InterPro" id="IPR036390">
    <property type="entry name" value="WH_DNA-bd_sf"/>
</dbReference>
<dbReference type="HOGENOM" id="CLU_005533_4_1_9"/>
<keyword evidence="1" id="KW-0489">Methyltransferase</keyword>
<protein>
    <submittedName>
        <fullName evidence="5">Hypothetical membrane protein</fullName>
    </submittedName>
</protein>
<dbReference type="STRING" id="370438.PTH_1424"/>
<keyword evidence="2" id="KW-0808">Transferase</keyword>
<dbReference type="PROSITE" id="PS51683">
    <property type="entry name" value="SAM_OMT_II"/>
    <property type="match status" value="1"/>
</dbReference>
<evidence type="ECO:0000259" key="4">
    <source>
        <dbReference type="Pfam" id="PF00891"/>
    </source>
</evidence>
<evidence type="ECO:0000313" key="5">
    <source>
        <dbReference type="EMBL" id="BAF59605.1"/>
    </source>
</evidence>
<dbReference type="SUPFAM" id="SSF53335">
    <property type="entry name" value="S-adenosyl-L-methionine-dependent methyltransferases"/>
    <property type="match status" value="1"/>
</dbReference>
<dbReference type="Pfam" id="PF00891">
    <property type="entry name" value="Methyltransf_2"/>
    <property type="match status" value="1"/>
</dbReference>
<evidence type="ECO:0000256" key="2">
    <source>
        <dbReference type="ARBA" id="ARBA00022679"/>
    </source>
</evidence>
<dbReference type="SUPFAM" id="SSF46785">
    <property type="entry name" value="Winged helix' DNA-binding domain"/>
    <property type="match status" value="1"/>
</dbReference>
<feature type="domain" description="O-methyltransferase C-terminal" evidence="4">
    <location>
        <begin position="154"/>
        <end position="294"/>
    </location>
</feature>
<dbReference type="EMBL" id="AP009389">
    <property type="protein sequence ID" value="BAF59605.1"/>
    <property type="molecule type" value="Genomic_DNA"/>
</dbReference>
<dbReference type="eggNOG" id="COG2227">
    <property type="taxonomic scope" value="Bacteria"/>
</dbReference>
<dbReference type="CDD" id="cd02440">
    <property type="entry name" value="AdoMet_MTases"/>
    <property type="match status" value="1"/>
</dbReference>
<dbReference type="Proteomes" id="UP000006556">
    <property type="component" value="Chromosome"/>
</dbReference>
<keyword evidence="3" id="KW-0949">S-adenosyl-L-methionine</keyword>
<dbReference type="InterPro" id="IPR001077">
    <property type="entry name" value="COMT_C"/>
</dbReference>
<proteinExistence type="predicted"/>
<dbReference type="InterPro" id="IPR029063">
    <property type="entry name" value="SAM-dependent_MTases_sf"/>
</dbReference>
<accession>A5D2C6</accession>
<dbReference type="PANTHER" id="PTHR43712">
    <property type="entry name" value="PUTATIVE (AFU_ORTHOLOGUE AFUA_4G14580)-RELATED"/>
    <property type="match status" value="1"/>
</dbReference>
<evidence type="ECO:0000256" key="3">
    <source>
        <dbReference type="ARBA" id="ARBA00022691"/>
    </source>
</evidence>
<evidence type="ECO:0000313" key="6">
    <source>
        <dbReference type="Proteomes" id="UP000006556"/>
    </source>
</evidence>
<dbReference type="KEGG" id="pth:PTH_1424"/>
<sequence>MPDETAFVVPQELLILGAAVKTGMLEAIKYKPATVEELAGEISADVRAVWVVAEALIALGYLTKQGEKLRLTKEAEDMLYNPEAQNYTGFSFMHRYNVINSWVHLPEVIRTGRPRPREKGPENIKYFMAAMSHSARQGAPAVAGFCLEGDGKGKKVLDVGGGPLTYARAFASLGARVTVLDLPEVVEYMTPFLEGTEGIEMIPGDFNLALPPGPFDLAFLGNVCHIYGEHENRELFKKAAAVLAPGKKIAVVDFVRGTNPAAAVFGVNMLISTSNGGTWTFEQYSAWLGDAGFEGVELSEVGGRQVLTAKKR</sequence>
<dbReference type="Gene3D" id="3.40.50.150">
    <property type="entry name" value="Vaccinia Virus protein VP39"/>
    <property type="match status" value="1"/>
</dbReference>
<name>A5D2C6_PELTS</name>